<reference evidence="4 5" key="1">
    <citation type="submission" date="2021-02" db="EMBL/GenBank/DDBJ databases">
        <title>Activity-based single-cell genomes from oceanic crustal fluid captures similar information to metagenomic and metatranscriptomic surveys with orders of magnitude less sampling.</title>
        <authorList>
            <person name="D'Angelo T.S."/>
            <person name="Orcutt B.N."/>
        </authorList>
    </citation>
    <scope>NUCLEOTIDE SEQUENCE [LARGE SCALE GENOMIC DNA]</scope>
    <source>
        <strain evidence="4">AH-315-G07</strain>
    </source>
</reference>
<keyword evidence="2" id="KW-0963">Cytoplasm</keyword>
<evidence type="ECO:0000313" key="4">
    <source>
        <dbReference type="EMBL" id="MBN4066794.1"/>
    </source>
</evidence>
<dbReference type="HAMAP" id="MF_00274">
    <property type="entry name" value="DNA_YbaB_EbfC"/>
    <property type="match status" value="1"/>
</dbReference>
<dbReference type="Pfam" id="PF02575">
    <property type="entry name" value="YbaB_DNA_bd"/>
    <property type="match status" value="1"/>
</dbReference>
<evidence type="ECO:0000256" key="2">
    <source>
        <dbReference type="HAMAP-Rule" id="MF_00274"/>
    </source>
</evidence>
<accession>A0ABS3ATG1</accession>
<gene>
    <name evidence="4" type="ORF">JYU14_01780</name>
</gene>
<dbReference type="PIRSF" id="PIRSF004555">
    <property type="entry name" value="UCP004555"/>
    <property type="match status" value="1"/>
</dbReference>
<dbReference type="PANTHER" id="PTHR33449">
    <property type="entry name" value="NUCLEOID-ASSOCIATED PROTEIN YBAB"/>
    <property type="match status" value="1"/>
</dbReference>
<organism evidence="4 5">
    <name type="scientific">Simkania negevensis</name>
    <dbReference type="NCBI Taxonomy" id="83561"/>
    <lineage>
        <taxon>Bacteria</taxon>
        <taxon>Pseudomonadati</taxon>
        <taxon>Chlamydiota</taxon>
        <taxon>Chlamydiia</taxon>
        <taxon>Parachlamydiales</taxon>
        <taxon>Simkaniaceae</taxon>
        <taxon>Simkania</taxon>
    </lineage>
</organism>
<evidence type="ECO:0000256" key="3">
    <source>
        <dbReference type="SAM" id="MobiDB-lite"/>
    </source>
</evidence>
<dbReference type="Gene3D" id="3.30.1310.10">
    <property type="entry name" value="Nucleoid-associated protein YbaB-like domain"/>
    <property type="match status" value="1"/>
</dbReference>
<dbReference type="SUPFAM" id="SSF82607">
    <property type="entry name" value="YbaB-like"/>
    <property type="match status" value="1"/>
</dbReference>
<dbReference type="Proteomes" id="UP000722121">
    <property type="component" value="Unassembled WGS sequence"/>
</dbReference>
<sequence>MGTGFAKKKKQAKMLQQQFAKMQEELKSKTYTGQAGNGLVKMTINGENDLTDVSINPDCVDPDDIEGLEDLIKAAYNDAAKQSKETSDEMMPGLEGGMPDLGSFGL</sequence>
<dbReference type="InterPro" id="IPR036894">
    <property type="entry name" value="YbaB-like_sf"/>
</dbReference>
<dbReference type="InterPro" id="IPR004401">
    <property type="entry name" value="YbaB/EbfC"/>
</dbReference>
<comment type="subcellular location">
    <subcellularLocation>
        <location evidence="2">Cytoplasm</location>
        <location evidence="2">Nucleoid</location>
    </subcellularLocation>
</comment>
<name>A0ABS3ATG1_9BACT</name>
<comment type="subunit">
    <text evidence="2">Homodimer.</text>
</comment>
<keyword evidence="1 2" id="KW-0238">DNA-binding</keyword>
<comment type="similarity">
    <text evidence="2">Belongs to the YbaB/EbfC family.</text>
</comment>
<feature type="region of interest" description="Disordered" evidence="3">
    <location>
        <begin position="79"/>
        <end position="106"/>
    </location>
</feature>
<evidence type="ECO:0000313" key="5">
    <source>
        <dbReference type="Proteomes" id="UP000722121"/>
    </source>
</evidence>
<evidence type="ECO:0000256" key="1">
    <source>
        <dbReference type="ARBA" id="ARBA00023125"/>
    </source>
</evidence>
<comment type="caution">
    <text evidence="4">The sequence shown here is derived from an EMBL/GenBank/DDBJ whole genome shotgun (WGS) entry which is preliminary data.</text>
</comment>
<protein>
    <recommendedName>
        <fullName evidence="2">Nucleoid-associated protein JYU14_01780</fullName>
    </recommendedName>
</protein>
<proteinExistence type="inferred from homology"/>
<comment type="function">
    <text evidence="2">Binds to DNA and alters its conformation. May be involved in regulation of gene expression, nucleoid organization and DNA protection.</text>
</comment>
<dbReference type="PANTHER" id="PTHR33449:SF1">
    <property type="entry name" value="NUCLEOID-ASSOCIATED PROTEIN YBAB"/>
    <property type="match status" value="1"/>
</dbReference>
<dbReference type="EMBL" id="JAFITR010000025">
    <property type="protein sequence ID" value="MBN4066794.1"/>
    <property type="molecule type" value="Genomic_DNA"/>
</dbReference>
<keyword evidence="5" id="KW-1185">Reference proteome</keyword>
<dbReference type="NCBIfam" id="TIGR00103">
    <property type="entry name" value="DNA_YbaB_EbfC"/>
    <property type="match status" value="1"/>
</dbReference>